<comment type="caution">
    <text evidence="2">The sequence shown here is derived from an EMBL/GenBank/DDBJ whole genome shotgun (WGS) entry which is preliminary data.</text>
</comment>
<dbReference type="HOGENOM" id="CLU_071117_1_0_11"/>
<keyword evidence="1" id="KW-1133">Transmembrane helix</keyword>
<keyword evidence="1" id="KW-0812">Transmembrane</keyword>
<reference evidence="2 3" key="1">
    <citation type="submission" date="2013-04" db="EMBL/GenBank/DDBJ databases">
        <title>The Genome Sequence of Propionimicrobium lymphophilum ACS-093-V-SCH5.</title>
        <authorList>
            <consortium name="The Broad Institute Genomics Platform"/>
            <person name="Earl A."/>
            <person name="Ward D."/>
            <person name="Feldgarden M."/>
            <person name="Gevers D."/>
            <person name="Saerens B."/>
            <person name="Vaneechoutte M."/>
            <person name="Walker B."/>
            <person name="Young S."/>
            <person name="Zeng Q."/>
            <person name="Gargeya S."/>
            <person name="Fitzgerald M."/>
            <person name="Haas B."/>
            <person name="Abouelleil A."/>
            <person name="Allen A.W."/>
            <person name="Alvarado L."/>
            <person name="Arachchi H.M."/>
            <person name="Berlin A.M."/>
            <person name="Chapman S.B."/>
            <person name="Gainer-Dewar J."/>
            <person name="Goldberg J."/>
            <person name="Griggs A."/>
            <person name="Gujja S."/>
            <person name="Hansen M."/>
            <person name="Howarth C."/>
            <person name="Imamovic A."/>
            <person name="Ireland A."/>
            <person name="Larimer J."/>
            <person name="McCowan C."/>
            <person name="Murphy C."/>
            <person name="Pearson M."/>
            <person name="Poon T.W."/>
            <person name="Priest M."/>
            <person name="Roberts A."/>
            <person name="Saif S."/>
            <person name="Shea T."/>
            <person name="Sisk P."/>
            <person name="Sykes S."/>
            <person name="Wortman J."/>
            <person name="Nusbaum C."/>
            <person name="Birren B."/>
        </authorList>
    </citation>
    <scope>NUCLEOTIDE SEQUENCE [LARGE SCALE GENOMIC DNA]</scope>
    <source>
        <strain evidence="2 3">ACS-093-V-SCH5</strain>
    </source>
</reference>
<dbReference type="AlphaFoldDB" id="S2WZF3"/>
<evidence type="ECO:0000313" key="3">
    <source>
        <dbReference type="Proteomes" id="UP000014417"/>
    </source>
</evidence>
<gene>
    <name evidence="2" type="ORF">HMPREF9306_00628</name>
</gene>
<accession>S2WZF3</accession>
<evidence type="ECO:0000256" key="1">
    <source>
        <dbReference type="SAM" id="Phobius"/>
    </source>
</evidence>
<feature type="transmembrane region" description="Helical" evidence="1">
    <location>
        <begin position="173"/>
        <end position="192"/>
    </location>
</feature>
<feature type="transmembrane region" description="Helical" evidence="1">
    <location>
        <begin position="139"/>
        <end position="161"/>
    </location>
</feature>
<dbReference type="Proteomes" id="UP000014417">
    <property type="component" value="Unassembled WGS sequence"/>
</dbReference>
<keyword evidence="3" id="KW-1185">Reference proteome</keyword>
<protein>
    <recommendedName>
        <fullName evidence="4">Cadmium resistance transporter</fullName>
    </recommendedName>
</protein>
<organism evidence="2 3">
    <name type="scientific">Propionimicrobium lymphophilum ACS-093-V-SCH5</name>
    <dbReference type="NCBI Taxonomy" id="883161"/>
    <lineage>
        <taxon>Bacteria</taxon>
        <taxon>Bacillati</taxon>
        <taxon>Actinomycetota</taxon>
        <taxon>Actinomycetes</taxon>
        <taxon>Propionibacteriales</taxon>
        <taxon>Propionibacteriaceae</taxon>
        <taxon>Propionimicrobium</taxon>
    </lineage>
</organism>
<evidence type="ECO:0000313" key="2">
    <source>
        <dbReference type="EMBL" id="EPD33099.1"/>
    </source>
</evidence>
<dbReference type="STRING" id="883161.HMPREF9306_00628"/>
<feature type="transmembrane region" description="Helical" evidence="1">
    <location>
        <begin position="6"/>
        <end position="27"/>
    </location>
</feature>
<dbReference type="InterPro" id="IPR004676">
    <property type="entry name" value="Cd-R_transporter"/>
</dbReference>
<keyword evidence="1" id="KW-0472">Membrane</keyword>
<sequence>MLTLLQAVVLFATTNIDHLVILSMWFARGHGRPGTTRRILAGQYLGFGAIIILTLALAAGINLVLPVEALRWLGLIPLIIGLKAAWQAWKSRGEDEDDDELIQGKLTSVLSVAAVTFANSGDEAAVYLPVFSVSQPWQLAVYVVVFLLLAAVVVFLAKYITSRKAIAEYLEKWESILFPVVLIALGLLILVLA</sequence>
<dbReference type="EMBL" id="AGZR01000005">
    <property type="protein sequence ID" value="EPD33099.1"/>
    <property type="molecule type" value="Genomic_DNA"/>
</dbReference>
<proteinExistence type="predicted"/>
<dbReference type="RefSeq" id="WP_016455474.1">
    <property type="nucleotide sequence ID" value="NZ_KE150269.1"/>
</dbReference>
<evidence type="ECO:0008006" key="4">
    <source>
        <dbReference type="Google" id="ProtNLM"/>
    </source>
</evidence>
<dbReference type="Pfam" id="PF03596">
    <property type="entry name" value="Cad"/>
    <property type="match status" value="1"/>
</dbReference>
<feature type="transmembrane region" description="Helical" evidence="1">
    <location>
        <begin position="39"/>
        <end position="63"/>
    </location>
</feature>
<name>S2WZF3_9ACTN</name>